<dbReference type="PANTHER" id="PTHR30244:SF34">
    <property type="entry name" value="DTDP-4-AMINO-4,6-DIDEOXYGALACTOSE TRANSAMINASE"/>
    <property type="match status" value="1"/>
</dbReference>
<dbReference type="PANTHER" id="PTHR30244">
    <property type="entry name" value="TRANSAMINASE"/>
    <property type="match status" value="1"/>
</dbReference>
<sequence>MKIPFNKPYQSPKALEYIKDAMDRGHISGNGHYGQKCQKFFEERYQVDKCLLTSSCTDALEMAAILLEIQPGEEVIMPSFTFVSTANAFVLRGAKIRFVDSRADHPGMDESQIEALINEKTKAIVAVHYAGVPCDMDLIMALAAKYNLFIVEDAAQAIESEFKGKQLGSIAHLGCISFHETKNIQCGEGGMLMINDQRFLDRAEVIWNKGTDKAKFLQGEVSKYQWKDLGSSFQLSEVNAAILWSQLEEMEEIGKKRKGIWDQYFDIFCRRDLKESHSYFELVRNSMDSNSNFRIQPLEFRGNSHMFYLVFESEKERKAYSEALSEQGIMAVFHYQSLHKSDFSKQQFPEEFKRELPNADKYSRGLLRLPFFLELDKVNKEWGKNDL</sequence>
<name>A0ABT7YDU7_9BACT</name>
<reference evidence="3" key="1">
    <citation type="submission" date="2023-06" db="EMBL/GenBank/DDBJ databases">
        <title>Robiginitalea aurantiacus sp. nov. and Algoriphagus sediminis sp. nov., isolated from coastal sediment.</title>
        <authorList>
            <person name="Zhou Z.Y."/>
            <person name="An J."/>
            <person name="Jia Y.W."/>
            <person name="Du Z.J."/>
        </authorList>
    </citation>
    <scope>NUCLEOTIDE SEQUENCE</scope>
    <source>
        <strain evidence="3">C2-7</strain>
    </source>
</reference>
<evidence type="ECO:0000256" key="2">
    <source>
        <dbReference type="RuleBase" id="RU004508"/>
    </source>
</evidence>
<keyword evidence="2" id="KW-0663">Pyridoxal phosphate</keyword>
<dbReference type="InterPro" id="IPR015421">
    <property type="entry name" value="PyrdxlP-dep_Trfase_major"/>
</dbReference>
<keyword evidence="3" id="KW-0808">Transferase</keyword>
<evidence type="ECO:0000256" key="1">
    <source>
        <dbReference type="ARBA" id="ARBA00037999"/>
    </source>
</evidence>
<gene>
    <name evidence="3" type="primary">rffA</name>
    <name evidence="3" type="synonym">fcnA</name>
    <name evidence="3" type="synonym">wecE</name>
    <name evidence="3" type="ORF">QVH07_11150</name>
</gene>
<dbReference type="NCBIfam" id="NF008687">
    <property type="entry name" value="PRK11706.1"/>
    <property type="match status" value="1"/>
</dbReference>
<dbReference type="SUPFAM" id="SSF53383">
    <property type="entry name" value="PLP-dependent transferases"/>
    <property type="match status" value="1"/>
</dbReference>
<keyword evidence="4" id="KW-1185">Reference proteome</keyword>
<dbReference type="CDD" id="cd00616">
    <property type="entry name" value="AHBA_syn"/>
    <property type="match status" value="1"/>
</dbReference>
<dbReference type="InterPro" id="IPR012749">
    <property type="entry name" value="WecE-like"/>
</dbReference>
<dbReference type="RefSeq" id="WP_290000406.1">
    <property type="nucleotide sequence ID" value="NZ_JAUEPH010000004.1"/>
</dbReference>
<dbReference type="NCBIfam" id="TIGR02379">
    <property type="entry name" value="ECA_wecE"/>
    <property type="match status" value="1"/>
</dbReference>
<keyword evidence="3" id="KW-0032">Aminotransferase</keyword>
<proteinExistence type="inferred from homology"/>
<dbReference type="Proteomes" id="UP001171916">
    <property type="component" value="Unassembled WGS sequence"/>
</dbReference>
<comment type="similarity">
    <text evidence="1 2">Belongs to the DegT/DnrJ/EryC1 family.</text>
</comment>
<dbReference type="InterPro" id="IPR000653">
    <property type="entry name" value="DegT/StrS_aminotransferase"/>
</dbReference>
<dbReference type="EC" id="2.6.1.59" evidence="3"/>
<evidence type="ECO:0000313" key="4">
    <source>
        <dbReference type="Proteomes" id="UP001171916"/>
    </source>
</evidence>
<dbReference type="GO" id="GO:0019180">
    <property type="term" value="F:dTDP-4-amino-4,6-dideoxygalactose transaminase activity"/>
    <property type="evidence" value="ECO:0007669"/>
    <property type="project" value="UniProtKB-EC"/>
</dbReference>
<dbReference type="Gene3D" id="3.40.640.10">
    <property type="entry name" value="Type I PLP-dependent aspartate aminotransferase-like (Major domain)"/>
    <property type="match status" value="1"/>
</dbReference>
<dbReference type="PIRSF" id="PIRSF000390">
    <property type="entry name" value="PLP_StrS"/>
    <property type="match status" value="1"/>
</dbReference>
<dbReference type="EMBL" id="JAUEPH010000004">
    <property type="protein sequence ID" value="MDN3204710.1"/>
    <property type="molecule type" value="Genomic_DNA"/>
</dbReference>
<dbReference type="Pfam" id="PF01041">
    <property type="entry name" value="DegT_DnrJ_EryC1"/>
    <property type="match status" value="1"/>
</dbReference>
<protein>
    <submittedName>
        <fullName evidence="3">dTDP-4-amino-4,6-dideoxygalactose transaminase</fullName>
        <ecNumber evidence="3">2.6.1.59</ecNumber>
    </submittedName>
</protein>
<organism evidence="3 4">
    <name type="scientific">Algoriphagus sediminis</name>
    <dbReference type="NCBI Taxonomy" id="3057113"/>
    <lineage>
        <taxon>Bacteria</taxon>
        <taxon>Pseudomonadati</taxon>
        <taxon>Bacteroidota</taxon>
        <taxon>Cytophagia</taxon>
        <taxon>Cytophagales</taxon>
        <taxon>Cyclobacteriaceae</taxon>
        <taxon>Algoriphagus</taxon>
    </lineage>
</organism>
<accession>A0ABT7YDU7</accession>
<evidence type="ECO:0000313" key="3">
    <source>
        <dbReference type="EMBL" id="MDN3204710.1"/>
    </source>
</evidence>
<comment type="caution">
    <text evidence="3">The sequence shown here is derived from an EMBL/GenBank/DDBJ whole genome shotgun (WGS) entry which is preliminary data.</text>
</comment>
<dbReference type="InterPro" id="IPR015424">
    <property type="entry name" value="PyrdxlP-dep_Trfase"/>
</dbReference>